<dbReference type="EMBL" id="FMWP01000087">
    <property type="protein sequence ID" value="SCZ96013.1"/>
    <property type="molecule type" value="Genomic_DNA"/>
</dbReference>
<gene>
    <name evidence="3" type="ORF">BZ3500_MVSOF-1268-A1-R1_CHR8-1G09946</name>
</gene>
<keyword evidence="4" id="KW-1185">Reference proteome</keyword>
<feature type="region of interest" description="Disordered" evidence="1">
    <location>
        <begin position="19"/>
        <end position="40"/>
    </location>
</feature>
<keyword evidence="2" id="KW-0812">Transmembrane</keyword>
<protein>
    <submittedName>
        <fullName evidence="3">BZ3500_MvSof-1268-A1-R1_Chr8-1g09946 protein</fullName>
    </submittedName>
</protein>
<proteinExistence type="predicted"/>
<dbReference type="Proteomes" id="UP000249723">
    <property type="component" value="Unassembled WGS sequence"/>
</dbReference>
<evidence type="ECO:0000256" key="1">
    <source>
        <dbReference type="SAM" id="MobiDB-lite"/>
    </source>
</evidence>
<evidence type="ECO:0000313" key="3">
    <source>
        <dbReference type="EMBL" id="SCZ96013.1"/>
    </source>
</evidence>
<dbReference type="Gene3D" id="3.40.50.11350">
    <property type="match status" value="1"/>
</dbReference>
<reference evidence="4" key="1">
    <citation type="submission" date="2016-10" db="EMBL/GenBank/DDBJ databases">
        <authorList>
            <person name="Jeantristanb JTB J.-T."/>
            <person name="Ricardo R."/>
        </authorList>
    </citation>
    <scope>NUCLEOTIDE SEQUENCE [LARGE SCALE GENOMIC DNA]</scope>
</reference>
<name>A0A2X0LIU5_9BASI</name>
<evidence type="ECO:0000313" key="4">
    <source>
        <dbReference type="Proteomes" id="UP000249723"/>
    </source>
</evidence>
<sequence>MIHRSDTYIVPLLSAQDRDGHYSDSDAVEKRDVGHSTDETELRWTAPPCVAHKHLDGHPSTRGRPNSRRSFVAIVFIVVGGIVFAVAAAYQIGYRVSDLHRAFSGLTRTGPPSHSQGPVAVEQAKGLDWSGESELWRSYEWAPRPPHESLTKMVSTLTKQEAQVRRWLLSTRPVAQSGTPVGLSQSSPVPAPIREGPAMIRVQHGLGGYTNGSRLKYESLRTEWQTGRQESQCRNTSWMADYATLHREMLNGERPPKILEVVCPKGAICGGSSDRLFGLYSLFLYAVLTNRALLVTWADLPFELLYDAVRIDWAQPYMPNSGRSIHPGLATLEPEFLNITNPERLPKVDDHSMSGLERLLAVTLFQEKRDDPPWIQAQMNRGAAINSFGFASVEPTLRARGFDPETVYTCMTDFLIRPKINALRFITEYDSLFNLPTVFSITIQIRTGDKSFDHRKDQGNTVDAHRNFFDCADKIAERFARHDQKVIYYLVTDSRALEEDALLHLSDRIVVTGLTQAHPELHSEVTDAEEMRLLDGTSNAQVEDWIIGKTDFQIITHLSGFGKLPVFIKGVEGATVSLTRAGGHTSSSGKQTSQDCSRLDSLSSLAQLASTWSMG</sequence>
<organism evidence="3 4">
    <name type="scientific">Microbotryum saponariae</name>
    <dbReference type="NCBI Taxonomy" id="289078"/>
    <lineage>
        <taxon>Eukaryota</taxon>
        <taxon>Fungi</taxon>
        <taxon>Dikarya</taxon>
        <taxon>Basidiomycota</taxon>
        <taxon>Pucciniomycotina</taxon>
        <taxon>Microbotryomycetes</taxon>
        <taxon>Microbotryales</taxon>
        <taxon>Microbotryaceae</taxon>
        <taxon>Microbotryum</taxon>
    </lineage>
</organism>
<feature type="transmembrane region" description="Helical" evidence="2">
    <location>
        <begin position="71"/>
        <end position="92"/>
    </location>
</feature>
<accession>A0A2X0LIU5</accession>
<evidence type="ECO:0000256" key="2">
    <source>
        <dbReference type="SAM" id="Phobius"/>
    </source>
</evidence>
<keyword evidence="2" id="KW-1133">Transmembrane helix</keyword>
<dbReference type="OrthoDB" id="428346at2759"/>
<dbReference type="AlphaFoldDB" id="A0A2X0LIU5"/>
<dbReference type="STRING" id="289078.A0A2X0LIU5"/>
<keyword evidence="2" id="KW-0472">Membrane</keyword>